<dbReference type="SUPFAM" id="SSF48498">
    <property type="entry name" value="Tetracyclin repressor-like, C-terminal domain"/>
    <property type="match status" value="1"/>
</dbReference>
<comment type="caution">
    <text evidence="6">The sequence shown here is derived from an EMBL/GenBank/DDBJ whole genome shotgun (WGS) entry which is preliminary data.</text>
</comment>
<dbReference type="InterPro" id="IPR001647">
    <property type="entry name" value="HTH_TetR"/>
</dbReference>
<evidence type="ECO:0000313" key="7">
    <source>
        <dbReference type="Proteomes" id="UP000549695"/>
    </source>
</evidence>
<evidence type="ECO:0000256" key="4">
    <source>
        <dbReference type="PROSITE-ProRule" id="PRU00335"/>
    </source>
</evidence>
<evidence type="ECO:0000256" key="3">
    <source>
        <dbReference type="ARBA" id="ARBA00023163"/>
    </source>
</evidence>
<dbReference type="Gene3D" id="1.10.10.60">
    <property type="entry name" value="Homeodomain-like"/>
    <property type="match status" value="1"/>
</dbReference>
<protein>
    <submittedName>
        <fullName evidence="6">AcrR family transcriptional regulator</fullName>
    </submittedName>
</protein>
<evidence type="ECO:0000256" key="2">
    <source>
        <dbReference type="ARBA" id="ARBA00023125"/>
    </source>
</evidence>
<proteinExistence type="predicted"/>
<dbReference type="InterPro" id="IPR036271">
    <property type="entry name" value="Tet_transcr_reg_TetR-rel_C_sf"/>
</dbReference>
<dbReference type="SUPFAM" id="SSF46689">
    <property type="entry name" value="Homeodomain-like"/>
    <property type="match status" value="1"/>
</dbReference>
<dbReference type="GO" id="GO:0003700">
    <property type="term" value="F:DNA-binding transcription factor activity"/>
    <property type="evidence" value="ECO:0007669"/>
    <property type="project" value="TreeGrafter"/>
</dbReference>
<feature type="domain" description="HTH tetR-type" evidence="5">
    <location>
        <begin position="14"/>
        <end position="74"/>
    </location>
</feature>
<feature type="DNA-binding region" description="H-T-H motif" evidence="4">
    <location>
        <begin position="37"/>
        <end position="56"/>
    </location>
</feature>
<dbReference type="PROSITE" id="PS50977">
    <property type="entry name" value="HTH_TETR_2"/>
    <property type="match status" value="1"/>
</dbReference>
<dbReference type="GO" id="GO:0000976">
    <property type="term" value="F:transcription cis-regulatory region binding"/>
    <property type="evidence" value="ECO:0007669"/>
    <property type="project" value="TreeGrafter"/>
</dbReference>
<dbReference type="Proteomes" id="UP000549695">
    <property type="component" value="Unassembled WGS sequence"/>
</dbReference>
<keyword evidence="7" id="KW-1185">Reference proteome</keyword>
<dbReference type="PANTHER" id="PTHR30055">
    <property type="entry name" value="HTH-TYPE TRANSCRIPTIONAL REGULATOR RUTR"/>
    <property type="match status" value="1"/>
</dbReference>
<dbReference type="PANTHER" id="PTHR30055:SF240">
    <property type="entry name" value="HTH-TYPE TRANSCRIPTIONAL REGULATOR ACRR"/>
    <property type="match status" value="1"/>
</dbReference>
<dbReference type="Pfam" id="PF17932">
    <property type="entry name" value="TetR_C_24"/>
    <property type="match status" value="1"/>
</dbReference>
<keyword evidence="1" id="KW-0805">Transcription regulation</keyword>
<dbReference type="RefSeq" id="WP_179760441.1">
    <property type="nucleotide sequence ID" value="NZ_BAAAJZ010000008.1"/>
</dbReference>
<sequence length="205" mass="22100">MNDRSPTLVAETGRRNEAAILNAAIHAFGTQGFNGASMRDVARGAETSLSNLYNYFPSKSKLLAAALRHANAELRSRVLSAVELAGDDAPSRMREAVRAHVGFVVEHQTATLVATNELRYLDPEDRAALVEDRDATQDAFERIVAQGVADGAFRTPYATDAARTILGAVAAIASWYRPDGALGRGQLAEQYARYALALLEAPLTR</sequence>
<evidence type="ECO:0000313" key="6">
    <source>
        <dbReference type="EMBL" id="NYG00835.1"/>
    </source>
</evidence>
<dbReference type="InterPro" id="IPR050109">
    <property type="entry name" value="HTH-type_TetR-like_transc_reg"/>
</dbReference>
<keyword evidence="2 4" id="KW-0238">DNA-binding</keyword>
<accession>A0A852W374</accession>
<name>A0A852W374_PSEA5</name>
<reference evidence="6 7" key="1">
    <citation type="submission" date="2020-07" db="EMBL/GenBank/DDBJ databases">
        <title>Sequencing the genomes of 1000 actinobacteria strains.</title>
        <authorList>
            <person name="Klenk H.-P."/>
        </authorList>
    </citation>
    <scope>NUCLEOTIDE SEQUENCE [LARGE SCALE GENOMIC DNA]</scope>
    <source>
        <strain evidence="6 7">DSM 44749</strain>
    </source>
</reference>
<dbReference type="InterPro" id="IPR041490">
    <property type="entry name" value="KstR2_TetR_C"/>
</dbReference>
<dbReference type="Pfam" id="PF00440">
    <property type="entry name" value="TetR_N"/>
    <property type="match status" value="1"/>
</dbReference>
<dbReference type="GeneID" id="98050929"/>
<dbReference type="Gene3D" id="1.10.357.10">
    <property type="entry name" value="Tetracycline Repressor, domain 2"/>
    <property type="match status" value="1"/>
</dbReference>
<keyword evidence="3" id="KW-0804">Transcription</keyword>
<gene>
    <name evidence="6" type="ORF">HDA37_001120</name>
</gene>
<evidence type="ECO:0000256" key="1">
    <source>
        <dbReference type="ARBA" id="ARBA00023015"/>
    </source>
</evidence>
<dbReference type="AlphaFoldDB" id="A0A852W374"/>
<dbReference type="EMBL" id="JACCCZ010000001">
    <property type="protein sequence ID" value="NYG00835.1"/>
    <property type="molecule type" value="Genomic_DNA"/>
</dbReference>
<dbReference type="InterPro" id="IPR009057">
    <property type="entry name" value="Homeodomain-like_sf"/>
</dbReference>
<organism evidence="6 7">
    <name type="scientific">Pseudonocardia alni</name>
    <name type="common">Amycolata alni</name>
    <dbReference type="NCBI Taxonomy" id="33907"/>
    <lineage>
        <taxon>Bacteria</taxon>
        <taxon>Bacillati</taxon>
        <taxon>Actinomycetota</taxon>
        <taxon>Actinomycetes</taxon>
        <taxon>Pseudonocardiales</taxon>
        <taxon>Pseudonocardiaceae</taxon>
        <taxon>Pseudonocardia</taxon>
    </lineage>
</organism>
<evidence type="ECO:0000259" key="5">
    <source>
        <dbReference type="PROSITE" id="PS50977"/>
    </source>
</evidence>
<dbReference type="PRINTS" id="PR00455">
    <property type="entry name" value="HTHTETR"/>
</dbReference>